<evidence type="ECO:0000256" key="3">
    <source>
        <dbReference type="SAM" id="MobiDB-lite"/>
    </source>
</evidence>
<reference evidence="5 6" key="1">
    <citation type="journal article" date="2018" name="Genome Biol. Evol.">
        <title>Multiple Roots of Fruiting Body Formation in Amoebozoa.</title>
        <authorList>
            <person name="Hillmann F."/>
            <person name="Forbes G."/>
            <person name="Novohradska S."/>
            <person name="Ferling I."/>
            <person name="Riege K."/>
            <person name="Groth M."/>
            <person name="Westermann M."/>
            <person name="Marz M."/>
            <person name="Spaller T."/>
            <person name="Winckler T."/>
            <person name="Schaap P."/>
            <person name="Glockner G."/>
        </authorList>
    </citation>
    <scope>NUCLEOTIDE SEQUENCE [LARGE SCALE GENOMIC DNA]</scope>
    <source>
        <strain evidence="5 6">Jena</strain>
    </source>
</reference>
<dbReference type="InParanoid" id="A0A2P6MW71"/>
<evidence type="ECO:0000256" key="2">
    <source>
        <dbReference type="PROSITE-ProRule" id="PRU00261"/>
    </source>
</evidence>
<feature type="domain" description="Chitin-binding type-1" evidence="4">
    <location>
        <begin position="71"/>
        <end position="111"/>
    </location>
</feature>
<dbReference type="EMBL" id="MDYQ01000353">
    <property type="protein sequence ID" value="PRP75958.1"/>
    <property type="molecule type" value="Genomic_DNA"/>
</dbReference>
<dbReference type="GO" id="GO:0008061">
    <property type="term" value="F:chitin binding"/>
    <property type="evidence" value="ECO:0007669"/>
    <property type="project" value="UniProtKB-UniRule"/>
</dbReference>
<dbReference type="SUPFAM" id="SSF57016">
    <property type="entry name" value="Plant lectins/antimicrobial peptides"/>
    <property type="match status" value="1"/>
</dbReference>
<dbReference type="CDD" id="cd00035">
    <property type="entry name" value="ChtBD1"/>
    <property type="match status" value="1"/>
</dbReference>
<feature type="compositionally biased region" description="Gly residues" evidence="3">
    <location>
        <begin position="153"/>
        <end position="168"/>
    </location>
</feature>
<dbReference type="Pfam" id="PF00187">
    <property type="entry name" value="Chitin_bind_1"/>
    <property type="match status" value="1"/>
</dbReference>
<dbReference type="Gene3D" id="2.60.120.200">
    <property type="match status" value="1"/>
</dbReference>
<dbReference type="InterPro" id="IPR001002">
    <property type="entry name" value="Chitin-bd_1"/>
</dbReference>
<comment type="caution">
    <text evidence="5">The sequence shown here is derived from an EMBL/GenBank/DDBJ whole genome shotgun (WGS) entry which is preliminary data.</text>
</comment>
<dbReference type="InterPro" id="IPR018371">
    <property type="entry name" value="Chitin-binding_1_CS"/>
</dbReference>
<protein>
    <submittedName>
        <fullName evidence="5">Polysaccharide lyase family 14 protein</fullName>
    </submittedName>
</protein>
<dbReference type="Pfam" id="PF21294">
    <property type="entry name" value="Polysacc_lyase_14"/>
    <property type="match status" value="1"/>
</dbReference>
<dbReference type="Gene3D" id="3.30.60.10">
    <property type="entry name" value="Endochitinase-like"/>
    <property type="match status" value="1"/>
</dbReference>
<accession>A0A2P6MW71</accession>
<feature type="disulfide bond" evidence="2">
    <location>
        <begin position="85"/>
        <end position="99"/>
    </location>
</feature>
<feature type="compositionally biased region" description="Low complexity" evidence="3">
    <location>
        <begin position="114"/>
        <end position="152"/>
    </location>
</feature>
<evidence type="ECO:0000256" key="1">
    <source>
        <dbReference type="ARBA" id="ARBA00022669"/>
    </source>
</evidence>
<dbReference type="PROSITE" id="PS50941">
    <property type="entry name" value="CHIT_BIND_I_2"/>
    <property type="match status" value="1"/>
</dbReference>
<keyword evidence="6" id="KW-1185">Reference proteome</keyword>
<keyword evidence="5" id="KW-0456">Lyase</keyword>
<dbReference type="GO" id="GO:0016829">
    <property type="term" value="F:lyase activity"/>
    <property type="evidence" value="ECO:0007669"/>
    <property type="project" value="UniProtKB-KW"/>
</dbReference>
<dbReference type="InterPro" id="IPR036861">
    <property type="entry name" value="Endochitinase-like_sf"/>
</dbReference>
<evidence type="ECO:0000313" key="5">
    <source>
        <dbReference type="EMBL" id="PRP75958.1"/>
    </source>
</evidence>
<gene>
    <name evidence="5" type="ORF">PROFUN_01674</name>
</gene>
<feature type="disulfide bond" evidence="2">
    <location>
        <begin position="105"/>
        <end position="109"/>
    </location>
</feature>
<dbReference type="SMART" id="SM00270">
    <property type="entry name" value="ChtBD1"/>
    <property type="match status" value="1"/>
</dbReference>
<dbReference type="PANTHER" id="PTHR40124:SF1">
    <property type="entry name" value="DISAGGREGATASE RELATED REPEAT PROTEIN"/>
    <property type="match status" value="1"/>
</dbReference>
<dbReference type="Proteomes" id="UP000241769">
    <property type="component" value="Unassembled WGS sequence"/>
</dbReference>
<evidence type="ECO:0000313" key="6">
    <source>
        <dbReference type="Proteomes" id="UP000241769"/>
    </source>
</evidence>
<keyword evidence="2" id="KW-1015">Disulfide bond</keyword>
<proteinExistence type="predicted"/>
<feature type="region of interest" description="Disordered" evidence="3">
    <location>
        <begin position="114"/>
        <end position="169"/>
    </location>
</feature>
<name>A0A2P6MW71_9EUKA</name>
<keyword evidence="1 2" id="KW-0147">Chitin-binding</keyword>
<dbReference type="PROSITE" id="PS00026">
    <property type="entry name" value="CHIT_BIND_I_1"/>
    <property type="match status" value="1"/>
</dbReference>
<dbReference type="InterPro" id="IPR048958">
    <property type="entry name" value="Polysacc_lyase_14"/>
</dbReference>
<evidence type="ECO:0000259" key="4">
    <source>
        <dbReference type="PROSITE" id="PS50941"/>
    </source>
</evidence>
<comment type="caution">
    <text evidence="2">Lacks conserved residue(s) required for the propagation of feature annotation.</text>
</comment>
<dbReference type="OrthoDB" id="10069995at2759"/>
<dbReference type="PANTHER" id="PTHR40124">
    <property type="match status" value="1"/>
</dbReference>
<sequence length="411" mass="43980">MTETWVKSFCHTRAIAVNACLECGTPKLHSRVDTNTTLMPERHINSCCPSVLNLFIESLTIACALLVAAVMAGCETDGCPSLAPCCSQWGYCGITKQYCDRSRGCQSGCWGDSSSSSSTSSSSTSGSSGSSGDSGSSSGNSSTTSGSSSGTTSGTGNGGSSTGGGGSAGSWSGRTADYANWNIVQDAYGKQNREIVSDPLGSDRVLKINYPRGSFNPSHSPIGGTGFYAQPADLSSATTVRFNYSVYFDPNFDFVIGGKLPGLFAGHEGGRDASQCISTRFMWRKNGLGESYLYVDKDAKQDPAFCKVKPKSICNPSYGDSIGRGAFKWKKGQWNRVSQTITLGPVNSLSGKLVVQYEGQTVINFDRLNWRTHRFPFLGIEFETFFGGSDDSYASTMNTFTLYKDVSLTWW</sequence>
<dbReference type="STRING" id="1890364.A0A2P6MW71"/>
<organism evidence="5 6">
    <name type="scientific">Planoprotostelium fungivorum</name>
    <dbReference type="NCBI Taxonomy" id="1890364"/>
    <lineage>
        <taxon>Eukaryota</taxon>
        <taxon>Amoebozoa</taxon>
        <taxon>Evosea</taxon>
        <taxon>Variosea</taxon>
        <taxon>Cavosteliida</taxon>
        <taxon>Cavosteliaceae</taxon>
        <taxon>Planoprotostelium</taxon>
    </lineage>
</organism>
<dbReference type="AlphaFoldDB" id="A0A2P6MW71"/>